<proteinExistence type="predicted"/>
<keyword evidence="2" id="KW-1185">Reference proteome</keyword>
<sequence length="79" mass="8701">MVELFLSASLRPRCLGFAIFNGCSAGILRKKIKKTSTDARGRCFERDKYLPISKDDNLDALLFQALTTKGILPTLPGTP</sequence>
<dbReference type="Proteomes" id="UP000422108">
    <property type="component" value="Chromosome"/>
</dbReference>
<organism evidence="1 2">
    <name type="scientific">Desulfosarcina ovata subsp. ovata</name>
    <dbReference type="NCBI Taxonomy" id="2752305"/>
    <lineage>
        <taxon>Bacteria</taxon>
        <taxon>Pseudomonadati</taxon>
        <taxon>Thermodesulfobacteriota</taxon>
        <taxon>Desulfobacteria</taxon>
        <taxon>Desulfobacterales</taxon>
        <taxon>Desulfosarcinaceae</taxon>
        <taxon>Desulfosarcina</taxon>
    </lineage>
</organism>
<reference evidence="1 2" key="1">
    <citation type="submission" date="2019-11" db="EMBL/GenBank/DDBJ databases">
        <title>Comparative genomics of hydrocarbon-degrading Desulfosarcina strains.</title>
        <authorList>
            <person name="Watanabe M."/>
            <person name="Kojima H."/>
            <person name="Fukui M."/>
        </authorList>
    </citation>
    <scope>NUCLEOTIDE SEQUENCE [LARGE SCALE GENOMIC DNA]</scope>
    <source>
        <strain evidence="2">oXyS1</strain>
    </source>
</reference>
<evidence type="ECO:0000313" key="2">
    <source>
        <dbReference type="Proteomes" id="UP000422108"/>
    </source>
</evidence>
<protein>
    <submittedName>
        <fullName evidence="1">Uncharacterized protein</fullName>
    </submittedName>
</protein>
<name>A0A5K8ADQ5_9BACT</name>
<dbReference type="AlphaFoldDB" id="A0A5K8ADQ5"/>
<accession>A0A5K8ADQ5</accession>
<gene>
    <name evidence="1" type="ORF">DSCOOX_38810</name>
</gene>
<evidence type="ECO:0000313" key="1">
    <source>
        <dbReference type="EMBL" id="BBO90701.1"/>
    </source>
</evidence>
<dbReference type="EMBL" id="AP021879">
    <property type="protein sequence ID" value="BBO90701.1"/>
    <property type="molecule type" value="Genomic_DNA"/>
</dbReference>